<dbReference type="InterPro" id="IPR025236">
    <property type="entry name" value="SR1P"/>
</dbReference>
<dbReference type="AlphaFoldDB" id="A0A364K6S5"/>
<reference evidence="1 2" key="2">
    <citation type="submission" date="2018-06" db="EMBL/GenBank/DDBJ databases">
        <authorList>
            <person name="Zhirakovskaya E."/>
        </authorList>
    </citation>
    <scope>NUCLEOTIDE SEQUENCE [LARGE SCALE GENOMIC DNA]</scope>
    <source>
        <strain evidence="1 2">FBKL4.011</strain>
    </source>
</reference>
<organism evidence="1 2">
    <name type="scientific">Thermoflavimicrobium daqui</name>
    <dbReference type="NCBI Taxonomy" id="2137476"/>
    <lineage>
        <taxon>Bacteria</taxon>
        <taxon>Bacillati</taxon>
        <taxon>Bacillota</taxon>
        <taxon>Bacilli</taxon>
        <taxon>Bacillales</taxon>
        <taxon>Thermoactinomycetaceae</taxon>
        <taxon>Thermoflavimicrobium</taxon>
    </lineage>
</organism>
<dbReference type="EMBL" id="QJKK01000003">
    <property type="protein sequence ID" value="RAL25978.1"/>
    <property type="molecule type" value="Genomic_DNA"/>
</dbReference>
<name>A0A364K6S5_9BACL</name>
<dbReference type="Proteomes" id="UP000251213">
    <property type="component" value="Unassembled WGS sequence"/>
</dbReference>
<evidence type="ECO:0000313" key="1">
    <source>
        <dbReference type="EMBL" id="RAL25978.1"/>
    </source>
</evidence>
<reference evidence="1 2" key="1">
    <citation type="submission" date="2018-06" db="EMBL/GenBank/DDBJ databases">
        <title>Thermoflavimicrobium daqus sp. nov., a thermophilic microbe isolated from Moutai-flavour Daqu.</title>
        <authorList>
            <person name="Wang X."/>
            <person name="Zhou H."/>
        </authorList>
    </citation>
    <scope>NUCLEOTIDE SEQUENCE [LARGE SCALE GENOMIC DNA]</scope>
    <source>
        <strain evidence="1 2">FBKL4.011</strain>
    </source>
</reference>
<gene>
    <name evidence="1" type="ORF">DL897_07895</name>
</gene>
<proteinExistence type="predicted"/>
<sequence length="39" mass="4452">MEIIVCQKCDEVISYMESNKVGTLYGTCCDCDEEEEKVN</sequence>
<dbReference type="Pfam" id="PF13790">
    <property type="entry name" value="SR1P"/>
    <property type="match status" value="1"/>
</dbReference>
<evidence type="ECO:0000313" key="2">
    <source>
        <dbReference type="Proteomes" id="UP000251213"/>
    </source>
</evidence>
<accession>A0A364K6S5</accession>
<dbReference type="RefSeq" id="WP_113658592.1">
    <property type="nucleotide sequence ID" value="NZ_KZ845665.1"/>
</dbReference>
<comment type="caution">
    <text evidence="1">The sequence shown here is derived from an EMBL/GenBank/DDBJ whole genome shotgun (WGS) entry which is preliminary data.</text>
</comment>
<protein>
    <submittedName>
        <fullName evidence="1">GapA-binding peptide SR1P</fullName>
    </submittedName>
</protein>
<dbReference type="OrthoDB" id="2971595at2"/>
<keyword evidence="2" id="KW-1185">Reference proteome</keyword>